<protein>
    <submittedName>
        <fullName evidence="1">Uncharacterized protein</fullName>
    </submittedName>
</protein>
<proteinExistence type="predicted"/>
<sequence>MTNFTLIYTMAMWCSSPTVRVTNNMVPYGSVEMSHSMAYL</sequence>
<dbReference type="AlphaFoldDB" id="A0A0E9Y1E1"/>
<accession>A0A0E9Y1E1</accession>
<name>A0A0E9Y1E1_ANGAN</name>
<reference evidence="1" key="1">
    <citation type="submission" date="2014-11" db="EMBL/GenBank/DDBJ databases">
        <authorList>
            <person name="Amaro Gonzalez C."/>
        </authorList>
    </citation>
    <scope>NUCLEOTIDE SEQUENCE</scope>
</reference>
<organism evidence="1">
    <name type="scientific">Anguilla anguilla</name>
    <name type="common">European freshwater eel</name>
    <name type="synonym">Muraena anguilla</name>
    <dbReference type="NCBI Taxonomy" id="7936"/>
    <lineage>
        <taxon>Eukaryota</taxon>
        <taxon>Metazoa</taxon>
        <taxon>Chordata</taxon>
        <taxon>Craniata</taxon>
        <taxon>Vertebrata</taxon>
        <taxon>Euteleostomi</taxon>
        <taxon>Actinopterygii</taxon>
        <taxon>Neopterygii</taxon>
        <taxon>Teleostei</taxon>
        <taxon>Anguilliformes</taxon>
        <taxon>Anguillidae</taxon>
        <taxon>Anguilla</taxon>
    </lineage>
</organism>
<evidence type="ECO:0000313" key="1">
    <source>
        <dbReference type="EMBL" id="JAI07774.1"/>
    </source>
</evidence>
<dbReference type="EMBL" id="GBXM01000804">
    <property type="protein sequence ID" value="JAI07774.1"/>
    <property type="molecule type" value="Transcribed_RNA"/>
</dbReference>
<reference evidence="1" key="2">
    <citation type="journal article" date="2015" name="Fish Shellfish Immunol.">
        <title>Early steps in the European eel (Anguilla anguilla)-Vibrio vulnificus interaction in the gills: Role of the RtxA13 toxin.</title>
        <authorList>
            <person name="Callol A."/>
            <person name="Pajuelo D."/>
            <person name="Ebbesson L."/>
            <person name="Teles M."/>
            <person name="MacKenzie S."/>
            <person name="Amaro C."/>
        </authorList>
    </citation>
    <scope>NUCLEOTIDE SEQUENCE</scope>
</reference>